<gene>
    <name evidence="1" type="ORF">IPU22_05810</name>
</gene>
<organism evidence="1 2">
    <name type="scientific">Staphylococcus delphini</name>
    <dbReference type="NCBI Taxonomy" id="53344"/>
    <lineage>
        <taxon>Bacteria</taxon>
        <taxon>Bacillati</taxon>
        <taxon>Bacillota</taxon>
        <taxon>Bacilli</taxon>
        <taxon>Bacillales</taxon>
        <taxon>Staphylococcaceae</taxon>
        <taxon>Staphylococcus</taxon>
        <taxon>Staphylococcus intermedius group</taxon>
    </lineage>
</organism>
<sequence>MKLWTYLGKNVRIELKNGQKFIGIVDDYDDEIDSDRGEDFIYLEVGMEILFGFYESEIKSIEVID</sequence>
<dbReference type="InterPro" id="IPR010920">
    <property type="entry name" value="LSM_dom_sf"/>
</dbReference>
<dbReference type="Proteomes" id="UP000675994">
    <property type="component" value="Chromosome"/>
</dbReference>
<dbReference type="SUPFAM" id="SSF50182">
    <property type="entry name" value="Sm-like ribonucleoproteins"/>
    <property type="match status" value="1"/>
</dbReference>
<reference evidence="1" key="1">
    <citation type="journal article" date="2021" name="Front. Microbiol.">
        <title>Presence and Characterization of a Novel cfr-Carrying Tn558 Transposon Derivative in Staphylococcus delphini Isolated From Retail Food.</title>
        <authorList>
            <person name="Zhang F."/>
            <person name="Wu S."/>
            <person name="Huang J."/>
            <person name="Yang R."/>
            <person name="Zhang J."/>
            <person name="Lei T."/>
            <person name="Dai J."/>
            <person name="Ding Y."/>
            <person name="Xue L."/>
            <person name="Wang J."/>
            <person name="Chen M."/>
            <person name="Wu Q."/>
        </authorList>
    </citation>
    <scope>NUCLEOTIDE SEQUENCE</scope>
    <source>
        <strain evidence="1">2794-1</strain>
    </source>
</reference>
<evidence type="ECO:0000313" key="1">
    <source>
        <dbReference type="EMBL" id="QUM70421.1"/>
    </source>
</evidence>
<proteinExistence type="predicted"/>
<accession>A0AAP8DSN2</accession>
<dbReference type="EMBL" id="CP063367">
    <property type="protein sequence ID" value="QUM70421.1"/>
    <property type="molecule type" value="Genomic_DNA"/>
</dbReference>
<evidence type="ECO:0000313" key="2">
    <source>
        <dbReference type="Proteomes" id="UP000675994"/>
    </source>
</evidence>
<name>A0AAP8DSN2_9STAP</name>
<protein>
    <submittedName>
        <fullName evidence="1">LSM domain protein</fullName>
    </submittedName>
</protein>
<dbReference type="AlphaFoldDB" id="A0AAP8DSN2"/>
<dbReference type="RefSeq" id="WP_096606236.1">
    <property type="nucleotide sequence ID" value="NZ_CP063367.1"/>
</dbReference>